<dbReference type="Proteomes" id="UP000183208">
    <property type="component" value="Unassembled WGS sequence"/>
</dbReference>
<name>A0A1M7CJX1_9BRAD</name>
<proteinExistence type="predicted"/>
<dbReference type="Gene3D" id="2.40.50.100">
    <property type="match status" value="1"/>
</dbReference>
<keyword evidence="1" id="KW-0472">Membrane</keyword>
<dbReference type="Pfam" id="PF25917">
    <property type="entry name" value="BSH_RND"/>
    <property type="match status" value="1"/>
</dbReference>
<keyword evidence="1" id="KW-1133">Transmembrane helix</keyword>
<accession>A0A1M7CJX1</accession>
<feature type="domain" description="Multidrug resistance protein MdtA-like barrel-sandwich hybrid" evidence="2">
    <location>
        <begin position="52"/>
        <end position="128"/>
    </location>
</feature>
<evidence type="ECO:0000313" key="3">
    <source>
        <dbReference type="EMBL" id="SED71506.1"/>
    </source>
</evidence>
<evidence type="ECO:0000256" key="1">
    <source>
        <dbReference type="SAM" id="Phobius"/>
    </source>
</evidence>
<sequence length="159" mass="16805">MNVKSAGKHHRAPLGKIISLAIIAVGVAAGLYAEHISSIHPSSDDATIDADVVHVASPVGGKIIEILVTENAKVSKGDLLFRIDPEPYRLAVEQAEADLGVAIAARDTRRRAVATEKSTATIAGEQTKRAQANVLGLAFPLRRTVTLRVAVSFVPTIEL</sequence>
<reference evidence="3 4" key="1">
    <citation type="submission" date="2016-10" db="EMBL/GenBank/DDBJ databases">
        <authorList>
            <person name="de Groot N.N."/>
        </authorList>
    </citation>
    <scope>NUCLEOTIDE SEQUENCE [LARGE SCALE GENOMIC DNA]</scope>
    <source>
        <strain evidence="3 4">GAS522</strain>
    </source>
</reference>
<gene>
    <name evidence="3" type="ORF">SAMN05444171_4910</name>
</gene>
<protein>
    <submittedName>
        <fullName evidence="3">Membrane fusion protein, multidrug efflux system</fullName>
    </submittedName>
</protein>
<dbReference type="Gene3D" id="1.10.287.470">
    <property type="entry name" value="Helix hairpin bin"/>
    <property type="match status" value="1"/>
</dbReference>
<dbReference type="EMBL" id="FNTI01000001">
    <property type="protein sequence ID" value="SED71506.1"/>
    <property type="molecule type" value="Genomic_DNA"/>
</dbReference>
<dbReference type="AlphaFoldDB" id="A0A1M7CJX1"/>
<dbReference type="InterPro" id="IPR058625">
    <property type="entry name" value="MdtA-like_BSH"/>
</dbReference>
<keyword evidence="1" id="KW-0812">Transmembrane</keyword>
<organism evidence="3 4">
    <name type="scientific">Bradyrhizobium lablabi</name>
    <dbReference type="NCBI Taxonomy" id="722472"/>
    <lineage>
        <taxon>Bacteria</taxon>
        <taxon>Pseudomonadati</taxon>
        <taxon>Pseudomonadota</taxon>
        <taxon>Alphaproteobacteria</taxon>
        <taxon>Hyphomicrobiales</taxon>
        <taxon>Nitrobacteraceae</taxon>
        <taxon>Bradyrhizobium</taxon>
    </lineage>
</organism>
<dbReference type="PANTHER" id="PTHR30367:SF1">
    <property type="entry name" value="MULTIDRUG RESISTANCE PROTEIN MDTN"/>
    <property type="match status" value="1"/>
</dbReference>
<evidence type="ECO:0000313" key="4">
    <source>
        <dbReference type="Proteomes" id="UP000183208"/>
    </source>
</evidence>
<feature type="transmembrane region" description="Helical" evidence="1">
    <location>
        <begin position="12"/>
        <end position="33"/>
    </location>
</feature>
<evidence type="ECO:0000259" key="2">
    <source>
        <dbReference type="Pfam" id="PF25917"/>
    </source>
</evidence>
<dbReference type="PANTHER" id="PTHR30367">
    <property type="entry name" value="P-HYDROXYBENZOIC ACID EFFLUX PUMP SUBUNIT AAEA-RELATED"/>
    <property type="match status" value="1"/>
</dbReference>
<dbReference type="SUPFAM" id="SSF111369">
    <property type="entry name" value="HlyD-like secretion proteins"/>
    <property type="match status" value="1"/>
</dbReference>
<dbReference type="RefSeq" id="WP_074824545.1">
    <property type="nucleotide sequence ID" value="NZ_LT670845.1"/>
</dbReference>
<dbReference type="InterPro" id="IPR050393">
    <property type="entry name" value="MFP_Efflux_Pump"/>
</dbReference>